<keyword evidence="10" id="KW-1185">Reference proteome</keyword>
<evidence type="ECO:0000256" key="6">
    <source>
        <dbReference type="ARBA" id="ARBA00023136"/>
    </source>
</evidence>
<dbReference type="PANTHER" id="PTHR23063">
    <property type="entry name" value="PHOSPHOLIPID ACYLTRANSFERASE"/>
    <property type="match status" value="1"/>
</dbReference>
<dbReference type="GO" id="GO:0003841">
    <property type="term" value="F:1-acylglycerol-3-phosphate O-acyltransferase activity"/>
    <property type="evidence" value="ECO:0007669"/>
    <property type="project" value="UniProtKB-EC"/>
</dbReference>
<evidence type="ECO:0000259" key="8">
    <source>
        <dbReference type="SMART" id="SM00563"/>
    </source>
</evidence>
<dbReference type="Pfam" id="PF01553">
    <property type="entry name" value="Acyltransferase"/>
    <property type="match status" value="1"/>
</dbReference>
<organism evidence="9 10">
    <name type="scientific">Neorhizobium huautlense</name>
    <dbReference type="NCBI Taxonomy" id="67774"/>
    <lineage>
        <taxon>Bacteria</taxon>
        <taxon>Pseudomonadati</taxon>
        <taxon>Pseudomonadota</taxon>
        <taxon>Alphaproteobacteria</taxon>
        <taxon>Hyphomicrobiales</taxon>
        <taxon>Rhizobiaceae</taxon>
        <taxon>Rhizobium/Agrobacterium group</taxon>
        <taxon>Neorhizobium</taxon>
    </lineage>
</organism>
<comment type="caution">
    <text evidence="9">The sequence shown here is derived from an EMBL/GenBank/DDBJ whole genome shotgun (WGS) entry which is preliminary data.</text>
</comment>
<dbReference type="CDD" id="cd07989">
    <property type="entry name" value="LPLAT_AGPAT-like"/>
    <property type="match status" value="1"/>
</dbReference>
<evidence type="ECO:0000313" key="9">
    <source>
        <dbReference type="EMBL" id="MDP9840245.1"/>
    </source>
</evidence>
<evidence type="ECO:0000256" key="3">
    <source>
        <dbReference type="ARBA" id="ARBA00022692"/>
    </source>
</evidence>
<evidence type="ECO:0000256" key="7">
    <source>
        <dbReference type="ARBA" id="ARBA00023315"/>
    </source>
</evidence>
<gene>
    <name evidence="9" type="ORF">J2T09_005029</name>
</gene>
<dbReference type="InterPro" id="IPR002123">
    <property type="entry name" value="Plipid/glycerol_acylTrfase"/>
</dbReference>
<sequence>MITWIRIFFIITGLVLTTLVLLPFQLVGLAFDLKIRRYIPRIWHRIACWLMGIRIRVHGSVERRRPVLLSANHASWKDILVLGAVADVAYIAKIEVAGWPVFGTLAKLQKTIFVVREQKRRTGEQVNEIAQRMTGGEIVVLFPEGTTSDGNRLLDVKSSLFGAATAAAPHTPDKVVYVQPVTIAYTGIYGMPMGRYHRPIAAWPGSIELLPHLMGIFKAEAIDVDVDFGEAIPFREGDNRKHLSAAVIASMKRMLRDRLYGVRKKTPDAEIAETGLEPAEEEAP</sequence>
<keyword evidence="6" id="KW-0472">Membrane</keyword>
<dbReference type="SMART" id="SM00563">
    <property type="entry name" value="PlsC"/>
    <property type="match status" value="1"/>
</dbReference>
<evidence type="ECO:0000256" key="4">
    <source>
        <dbReference type="ARBA" id="ARBA00022989"/>
    </source>
</evidence>
<dbReference type="EC" id="2.3.1.51" evidence="9"/>
<dbReference type="EMBL" id="JAUSRF010000024">
    <property type="protein sequence ID" value="MDP9840245.1"/>
    <property type="molecule type" value="Genomic_DNA"/>
</dbReference>
<keyword evidence="2 9" id="KW-0808">Transferase</keyword>
<keyword evidence="3" id="KW-0812">Transmembrane</keyword>
<reference evidence="9 10" key="1">
    <citation type="submission" date="2023-07" db="EMBL/GenBank/DDBJ databases">
        <title>Sorghum-associated microbial communities from plants grown in Nebraska, USA.</title>
        <authorList>
            <person name="Schachtman D."/>
        </authorList>
    </citation>
    <scope>NUCLEOTIDE SEQUENCE [LARGE SCALE GENOMIC DNA]</scope>
    <source>
        <strain evidence="9 10">DS1307</strain>
    </source>
</reference>
<evidence type="ECO:0000256" key="5">
    <source>
        <dbReference type="ARBA" id="ARBA00023098"/>
    </source>
</evidence>
<evidence type="ECO:0000256" key="1">
    <source>
        <dbReference type="ARBA" id="ARBA00004370"/>
    </source>
</evidence>
<dbReference type="SUPFAM" id="SSF69593">
    <property type="entry name" value="Glycerol-3-phosphate (1)-acyltransferase"/>
    <property type="match status" value="1"/>
</dbReference>
<dbReference type="PANTHER" id="PTHR23063:SF52">
    <property type="entry name" value="LYSOPHOSPHATIDYLCHOLINE ACYLTRANSFERASE"/>
    <property type="match status" value="1"/>
</dbReference>
<keyword evidence="5" id="KW-0443">Lipid metabolism</keyword>
<accession>A0ABT9Q189</accession>
<feature type="domain" description="Phospholipid/glycerol acyltransferase" evidence="8">
    <location>
        <begin position="67"/>
        <end position="186"/>
    </location>
</feature>
<dbReference type="Proteomes" id="UP001241472">
    <property type="component" value="Unassembled WGS sequence"/>
</dbReference>
<comment type="subcellular location">
    <subcellularLocation>
        <location evidence="1">Membrane</location>
    </subcellularLocation>
</comment>
<name>A0ABT9Q189_9HYPH</name>
<proteinExistence type="predicted"/>
<keyword evidence="7 9" id="KW-0012">Acyltransferase</keyword>
<evidence type="ECO:0000313" key="10">
    <source>
        <dbReference type="Proteomes" id="UP001241472"/>
    </source>
</evidence>
<protein>
    <submittedName>
        <fullName evidence="9">1-acyl-sn-glycerol-3-phosphate acyltransferase</fullName>
        <ecNumber evidence="9">2.3.1.51</ecNumber>
    </submittedName>
</protein>
<dbReference type="RefSeq" id="WP_373458638.1">
    <property type="nucleotide sequence ID" value="NZ_JAUSRF010000024.1"/>
</dbReference>
<keyword evidence="4" id="KW-1133">Transmembrane helix</keyword>
<evidence type="ECO:0000256" key="2">
    <source>
        <dbReference type="ARBA" id="ARBA00022679"/>
    </source>
</evidence>